<evidence type="ECO:0000256" key="1">
    <source>
        <dbReference type="SAM" id="MobiDB-lite"/>
    </source>
</evidence>
<dbReference type="EMBL" id="BSFD01000009">
    <property type="protein sequence ID" value="GLK49508.1"/>
    <property type="molecule type" value="Genomic_DNA"/>
</dbReference>
<proteinExistence type="predicted"/>
<reference evidence="2" key="2">
    <citation type="submission" date="2023-01" db="EMBL/GenBank/DDBJ databases">
        <authorList>
            <person name="Sun Q."/>
            <person name="Evtushenko L."/>
        </authorList>
    </citation>
    <scope>NUCLEOTIDE SEQUENCE</scope>
    <source>
        <strain evidence="2">VKM B-1499</strain>
    </source>
</reference>
<feature type="region of interest" description="Disordered" evidence="1">
    <location>
        <begin position="94"/>
        <end position="125"/>
    </location>
</feature>
<name>A0ABQ5TAX5_9CAUL</name>
<dbReference type="Gene3D" id="1.10.10.10">
    <property type="entry name" value="Winged helix-like DNA-binding domain superfamily/Winged helix DNA-binding domain"/>
    <property type="match status" value="1"/>
</dbReference>
<evidence type="ECO:0008006" key="4">
    <source>
        <dbReference type="Google" id="ProtNLM"/>
    </source>
</evidence>
<keyword evidence="3" id="KW-1185">Reference proteome</keyword>
<dbReference type="Proteomes" id="UP001143509">
    <property type="component" value="Unassembled WGS sequence"/>
</dbReference>
<dbReference type="Pfam" id="PF13730">
    <property type="entry name" value="HTH_36"/>
    <property type="match status" value="1"/>
</dbReference>
<protein>
    <recommendedName>
        <fullName evidence="4">Helix-turn-helix domain-containing protein</fullName>
    </recommendedName>
</protein>
<sequence length="291" mass="31995">MSHQASHWALEQACATATEKAILMVLASYVGTDGSCYPGQDTIARQACCSVKSVERALQAFEERGWLIRTARRRKDGSRTSDLLELTLASNPEVREQADTVSGRPEPTRHLVQTNPTPCPNQPDRVSGLTTFEPVRTEPVSEPVSAHDARAENDNLPDLFSRDAPLARPKRGKAKAEPTDAERAEFDGFWSVYPRKAGKQPALLAYVAALRSGTRPEDIFVGAQFYAAAREGQDPTHTKMAQGWLNDKRWTDEIAEPPQGGYRGRHGGPSGWNALDQAVEGFDWDHSEDAA</sequence>
<reference evidence="2" key="1">
    <citation type="journal article" date="2014" name="Int. J. Syst. Evol. Microbiol.">
        <title>Complete genome of a new Firmicutes species belonging to the dominant human colonic microbiota ('Ruminococcus bicirculans') reveals two chromosomes and a selective capacity to utilize plant glucans.</title>
        <authorList>
            <consortium name="NISC Comparative Sequencing Program"/>
            <person name="Wegmann U."/>
            <person name="Louis P."/>
            <person name="Goesmann A."/>
            <person name="Henrissat B."/>
            <person name="Duncan S.H."/>
            <person name="Flint H.J."/>
        </authorList>
    </citation>
    <scope>NUCLEOTIDE SEQUENCE</scope>
    <source>
        <strain evidence="2">VKM B-1499</strain>
    </source>
</reference>
<dbReference type="InterPro" id="IPR036388">
    <property type="entry name" value="WH-like_DNA-bd_sf"/>
</dbReference>
<accession>A0ABQ5TAX5</accession>
<evidence type="ECO:0000313" key="3">
    <source>
        <dbReference type="Proteomes" id="UP001143509"/>
    </source>
</evidence>
<dbReference type="RefSeq" id="WP_271165703.1">
    <property type="nucleotide sequence ID" value="NZ_BSFD01000009.1"/>
</dbReference>
<comment type="caution">
    <text evidence="2">The sequence shown here is derived from an EMBL/GenBank/DDBJ whole genome shotgun (WGS) entry which is preliminary data.</text>
</comment>
<gene>
    <name evidence="2" type="ORF">GCM10017620_24810</name>
</gene>
<feature type="region of interest" description="Disordered" evidence="1">
    <location>
        <begin position="155"/>
        <end position="180"/>
    </location>
</feature>
<organism evidence="2 3">
    <name type="scientific">Brevundimonas intermedia</name>
    <dbReference type="NCBI Taxonomy" id="74315"/>
    <lineage>
        <taxon>Bacteria</taxon>
        <taxon>Pseudomonadati</taxon>
        <taxon>Pseudomonadota</taxon>
        <taxon>Alphaproteobacteria</taxon>
        <taxon>Caulobacterales</taxon>
        <taxon>Caulobacteraceae</taxon>
        <taxon>Brevundimonas</taxon>
    </lineage>
</organism>
<feature type="region of interest" description="Disordered" evidence="1">
    <location>
        <begin position="255"/>
        <end position="274"/>
    </location>
</feature>
<evidence type="ECO:0000313" key="2">
    <source>
        <dbReference type="EMBL" id="GLK49508.1"/>
    </source>
</evidence>